<dbReference type="InterPro" id="IPR000032">
    <property type="entry name" value="HPr-like"/>
</dbReference>
<dbReference type="NCBIfam" id="TIGR01003">
    <property type="entry name" value="PTS_HPr_family"/>
    <property type="match status" value="1"/>
</dbReference>
<evidence type="ECO:0000256" key="1">
    <source>
        <dbReference type="ARBA" id="ARBA00004496"/>
    </source>
</evidence>
<dbReference type="Gene3D" id="3.30.1340.10">
    <property type="entry name" value="HPr-like"/>
    <property type="match status" value="1"/>
</dbReference>
<evidence type="ECO:0000313" key="5">
    <source>
        <dbReference type="EMBL" id="MBM7573011.1"/>
    </source>
</evidence>
<dbReference type="InterPro" id="IPR050399">
    <property type="entry name" value="HPr"/>
</dbReference>
<dbReference type="Pfam" id="PF00381">
    <property type="entry name" value="PTS-HPr"/>
    <property type="match status" value="1"/>
</dbReference>
<evidence type="ECO:0000256" key="3">
    <source>
        <dbReference type="ARBA" id="ARBA00022683"/>
    </source>
</evidence>
<evidence type="ECO:0000256" key="2">
    <source>
        <dbReference type="ARBA" id="ARBA00022490"/>
    </source>
</evidence>
<name>A0ABS2N4D7_9BACI</name>
<dbReference type="PANTHER" id="PTHR33705:SF2">
    <property type="entry name" value="PHOSPHOCARRIER PROTEIN NPR"/>
    <property type="match status" value="1"/>
</dbReference>
<dbReference type="SUPFAM" id="SSF55594">
    <property type="entry name" value="HPr-like"/>
    <property type="match status" value="1"/>
</dbReference>
<comment type="subcellular location">
    <subcellularLocation>
        <location evidence="1">Cytoplasm</location>
    </subcellularLocation>
</comment>
<dbReference type="PRINTS" id="PR00107">
    <property type="entry name" value="PHOSPHOCPHPR"/>
</dbReference>
<evidence type="ECO:0000313" key="6">
    <source>
        <dbReference type="Proteomes" id="UP001296943"/>
    </source>
</evidence>
<gene>
    <name evidence="5" type="ORF">JOC48_003559</name>
</gene>
<evidence type="ECO:0000259" key="4">
    <source>
        <dbReference type="PROSITE" id="PS51350"/>
    </source>
</evidence>
<keyword evidence="6" id="KW-1185">Reference proteome</keyword>
<dbReference type="EMBL" id="JAFBDR010000025">
    <property type="protein sequence ID" value="MBM7573011.1"/>
    <property type="molecule type" value="Genomic_DNA"/>
</dbReference>
<reference evidence="5 6" key="1">
    <citation type="submission" date="2021-01" db="EMBL/GenBank/DDBJ databases">
        <title>Genomic Encyclopedia of Type Strains, Phase IV (KMG-IV): sequencing the most valuable type-strain genomes for metagenomic binning, comparative biology and taxonomic classification.</title>
        <authorList>
            <person name="Goeker M."/>
        </authorList>
    </citation>
    <scope>NUCLEOTIDE SEQUENCE [LARGE SCALE GENOMIC DNA]</scope>
    <source>
        <strain evidence="5 6">DSM 23711</strain>
    </source>
</reference>
<keyword evidence="3" id="KW-0598">Phosphotransferase system</keyword>
<comment type="caution">
    <text evidence="5">The sequence shown here is derived from an EMBL/GenBank/DDBJ whole genome shotgun (WGS) entry which is preliminary data.</text>
</comment>
<organism evidence="5 6">
    <name type="scientific">Aquibacillus albus</name>
    <dbReference type="NCBI Taxonomy" id="1168171"/>
    <lineage>
        <taxon>Bacteria</taxon>
        <taxon>Bacillati</taxon>
        <taxon>Bacillota</taxon>
        <taxon>Bacilli</taxon>
        <taxon>Bacillales</taxon>
        <taxon>Bacillaceae</taxon>
        <taxon>Aquibacillus</taxon>
    </lineage>
</organism>
<protein>
    <submittedName>
        <fullName evidence="5">Phosphotransferase system HPr (HPr) family protein</fullName>
    </submittedName>
</protein>
<keyword evidence="2" id="KW-0963">Cytoplasm</keyword>
<sequence length="83" mass="9538">MYVKEIKVNRFMNTHDIVELTNLASKFESDITLEFKHYKIDVKSILGLLSLYLDKGLEVSIITKGDDDREAMIAISHFFEGAK</sequence>
<dbReference type="Proteomes" id="UP001296943">
    <property type="component" value="Unassembled WGS sequence"/>
</dbReference>
<dbReference type="PANTHER" id="PTHR33705">
    <property type="entry name" value="PHOSPHOCARRIER PROTEIN HPR"/>
    <property type="match status" value="1"/>
</dbReference>
<dbReference type="RefSeq" id="WP_204501680.1">
    <property type="nucleotide sequence ID" value="NZ_JAFBDR010000025.1"/>
</dbReference>
<feature type="domain" description="HPr" evidence="4">
    <location>
        <begin position="1"/>
        <end position="83"/>
    </location>
</feature>
<accession>A0ABS2N4D7</accession>
<dbReference type="InterPro" id="IPR035895">
    <property type="entry name" value="HPr-like_sf"/>
</dbReference>
<dbReference type="PROSITE" id="PS51350">
    <property type="entry name" value="PTS_HPR_DOM"/>
    <property type="match status" value="1"/>
</dbReference>
<proteinExistence type="predicted"/>